<proteinExistence type="predicted"/>
<dbReference type="AlphaFoldDB" id="A0AAV7YIH6"/>
<gene>
    <name evidence="1" type="ORF">M0812_25189</name>
</gene>
<reference evidence="1" key="1">
    <citation type="submission" date="2022-08" db="EMBL/GenBank/DDBJ databases">
        <title>Novel sulphate-reducing endosymbionts in the free-living metamonad Anaeramoeba.</title>
        <authorList>
            <person name="Jerlstrom-Hultqvist J."/>
            <person name="Cepicka I."/>
            <person name="Gallot-Lavallee L."/>
            <person name="Salas-Leiva D."/>
            <person name="Curtis B.A."/>
            <person name="Zahonova K."/>
            <person name="Pipaliya S."/>
            <person name="Dacks J."/>
            <person name="Roger A.J."/>
        </authorList>
    </citation>
    <scope>NUCLEOTIDE SEQUENCE</scope>
    <source>
        <strain evidence="1">Busselton2</strain>
    </source>
</reference>
<name>A0AAV7YIH6_9EUKA</name>
<protein>
    <submittedName>
        <fullName evidence="1">Uncharacterized protein</fullName>
    </submittedName>
</protein>
<accession>A0AAV7YIH6</accession>
<dbReference type="EMBL" id="JANTQA010000058">
    <property type="protein sequence ID" value="KAJ3428422.1"/>
    <property type="molecule type" value="Genomic_DNA"/>
</dbReference>
<organism evidence="1 2">
    <name type="scientific">Anaeramoeba flamelloides</name>
    <dbReference type="NCBI Taxonomy" id="1746091"/>
    <lineage>
        <taxon>Eukaryota</taxon>
        <taxon>Metamonada</taxon>
        <taxon>Anaeramoebidae</taxon>
        <taxon>Anaeramoeba</taxon>
    </lineage>
</organism>
<sequence length="151" mass="16839">MVNVTCYRDEKKIGSSYVNLISDSEDDHSHEFLPKKIQLQLMRKQTHIPSHTLTYPHLISHPFQHPVPFPHIPYPTYSSPHTHPHTYTLNIPQTLSLPHTVVKGYEAPGGGLGAMVYSSTLQGRCVPFDQGPDPRTSLILSSFDAAASLAR</sequence>
<dbReference type="Proteomes" id="UP001146793">
    <property type="component" value="Unassembled WGS sequence"/>
</dbReference>
<evidence type="ECO:0000313" key="2">
    <source>
        <dbReference type="Proteomes" id="UP001146793"/>
    </source>
</evidence>
<evidence type="ECO:0000313" key="1">
    <source>
        <dbReference type="EMBL" id="KAJ3428422.1"/>
    </source>
</evidence>
<comment type="caution">
    <text evidence="1">The sequence shown here is derived from an EMBL/GenBank/DDBJ whole genome shotgun (WGS) entry which is preliminary data.</text>
</comment>